<feature type="transmembrane region" description="Helical" evidence="2">
    <location>
        <begin position="12"/>
        <end position="29"/>
    </location>
</feature>
<dbReference type="PANTHER" id="PTHR47399">
    <property type="entry name" value="TRANSMEMBRANE PROTEIN 121B"/>
    <property type="match status" value="1"/>
</dbReference>
<evidence type="ECO:0000256" key="1">
    <source>
        <dbReference type="ARBA" id="ARBA00007711"/>
    </source>
</evidence>
<keyword evidence="4" id="KW-1185">Reference proteome</keyword>
<comment type="caution">
    <text evidence="3">The sequence shown here is derived from an EMBL/GenBank/DDBJ whole genome shotgun (WGS) entry which is preliminary data.</text>
</comment>
<proteinExistence type="inferred from homology"/>
<evidence type="ECO:0000256" key="2">
    <source>
        <dbReference type="SAM" id="Phobius"/>
    </source>
</evidence>
<dbReference type="InterPro" id="IPR026624">
    <property type="entry name" value="CECR6"/>
</dbReference>
<evidence type="ECO:0000313" key="3">
    <source>
        <dbReference type="EMBL" id="CAH3047125.1"/>
    </source>
</evidence>
<keyword evidence="2" id="KW-0472">Membrane</keyword>
<dbReference type="Proteomes" id="UP001159405">
    <property type="component" value="Unassembled WGS sequence"/>
</dbReference>
<accession>A0ABN8NDD8</accession>
<sequence>MGLLLLRLGRAVLLALMLIQGFLLAAYPAEYKDEPRWYALVGLYAPAIVVWLFNKAFLRRLVFVWILYVCCGLVPNIAIVLGFVGDSLDNDRFLGPITLKTALCLTPPILLLLVNTASDSNENRETVSKLSFRMMLNLFDSVDMIDIEYGYGISKEFGKAIIVVACLSLLLSPWQLAENNIERG</sequence>
<dbReference type="PANTHER" id="PTHR47399:SF1">
    <property type="entry name" value="TRANSMEMBRANE PROTEIN 121B"/>
    <property type="match status" value="1"/>
</dbReference>
<feature type="transmembrane region" description="Helical" evidence="2">
    <location>
        <begin position="97"/>
        <end position="114"/>
    </location>
</feature>
<dbReference type="Pfam" id="PF14997">
    <property type="entry name" value="CECR6_TMEM121"/>
    <property type="match status" value="1"/>
</dbReference>
<dbReference type="EMBL" id="CALNXK010000015">
    <property type="protein sequence ID" value="CAH3047125.1"/>
    <property type="molecule type" value="Genomic_DNA"/>
</dbReference>
<comment type="similarity">
    <text evidence="1">Belongs to the TMEM121 family.</text>
</comment>
<feature type="transmembrane region" description="Helical" evidence="2">
    <location>
        <begin position="61"/>
        <end position="85"/>
    </location>
</feature>
<organism evidence="3 4">
    <name type="scientific">Porites lobata</name>
    <dbReference type="NCBI Taxonomy" id="104759"/>
    <lineage>
        <taxon>Eukaryota</taxon>
        <taxon>Metazoa</taxon>
        <taxon>Cnidaria</taxon>
        <taxon>Anthozoa</taxon>
        <taxon>Hexacorallia</taxon>
        <taxon>Scleractinia</taxon>
        <taxon>Fungiina</taxon>
        <taxon>Poritidae</taxon>
        <taxon>Porites</taxon>
    </lineage>
</organism>
<keyword evidence="2" id="KW-1133">Transmembrane helix</keyword>
<reference evidence="3 4" key="1">
    <citation type="submission" date="2022-05" db="EMBL/GenBank/DDBJ databases">
        <authorList>
            <consortium name="Genoscope - CEA"/>
            <person name="William W."/>
        </authorList>
    </citation>
    <scope>NUCLEOTIDE SEQUENCE [LARGE SCALE GENOMIC DNA]</scope>
</reference>
<gene>
    <name evidence="3" type="ORF">PLOB_00010082</name>
</gene>
<keyword evidence="2" id="KW-0812">Transmembrane</keyword>
<name>A0ABN8NDD8_9CNID</name>
<feature type="transmembrane region" description="Helical" evidence="2">
    <location>
        <begin position="35"/>
        <end position="54"/>
    </location>
</feature>
<dbReference type="InterPro" id="IPR032776">
    <property type="entry name" value="CECR6/TMEM121"/>
</dbReference>
<evidence type="ECO:0000313" key="4">
    <source>
        <dbReference type="Proteomes" id="UP001159405"/>
    </source>
</evidence>
<protein>
    <submittedName>
        <fullName evidence="3">Uncharacterized protein</fullName>
    </submittedName>
</protein>